<accession>A0A1E3XAH2</accession>
<organism evidence="8 9">
    <name type="scientific">Candidatus Scalindua rubra</name>
    <dbReference type="NCBI Taxonomy" id="1872076"/>
    <lineage>
        <taxon>Bacteria</taxon>
        <taxon>Pseudomonadati</taxon>
        <taxon>Planctomycetota</taxon>
        <taxon>Candidatus Brocadiia</taxon>
        <taxon>Candidatus Brocadiales</taxon>
        <taxon>Candidatus Scalinduaceae</taxon>
        <taxon>Candidatus Scalindua</taxon>
    </lineage>
</organism>
<keyword evidence="1" id="KW-0645">Protease</keyword>
<dbReference type="InterPro" id="IPR037518">
    <property type="entry name" value="MPN"/>
</dbReference>
<evidence type="ECO:0000313" key="8">
    <source>
        <dbReference type="EMBL" id="ODS32636.1"/>
    </source>
</evidence>
<dbReference type="InterPro" id="IPR046778">
    <property type="entry name" value="UPF0758_N"/>
</dbReference>
<dbReference type="NCBIfam" id="TIGR00608">
    <property type="entry name" value="radc"/>
    <property type="match status" value="1"/>
</dbReference>
<dbReference type="CDD" id="cd08071">
    <property type="entry name" value="MPN_DUF2466"/>
    <property type="match status" value="1"/>
</dbReference>
<dbReference type="PANTHER" id="PTHR30471:SF3">
    <property type="entry name" value="UPF0758 PROTEIN YEES-RELATED"/>
    <property type="match status" value="1"/>
</dbReference>
<feature type="domain" description="MPN" evidence="7">
    <location>
        <begin position="108"/>
        <end position="230"/>
    </location>
</feature>
<dbReference type="PANTHER" id="PTHR30471">
    <property type="entry name" value="DNA REPAIR PROTEIN RADC"/>
    <property type="match status" value="1"/>
</dbReference>
<dbReference type="EMBL" id="MAYW01000054">
    <property type="protein sequence ID" value="ODS32636.1"/>
    <property type="molecule type" value="Genomic_DNA"/>
</dbReference>
<evidence type="ECO:0000256" key="4">
    <source>
        <dbReference type="ARBA" id="ARBA00022833"/>
    </source>
</evidence>
<evidence type="ECO:0000313" key="9">
    <source>
        <dbReference type="Proteomes" id="UP000094056"/>
    </source>
</evidence>
<dbReference type="InterPro" id="IPR025657">
    <property type="entry name" value="RadC_JAB"/>
</dbReference>
<keyword evidence="5" id="KW-0482">Metalloprotease</keyword>
<comment type="similarity">
    <text evidence="6">Belongs to the UPF0758 family.</text>
</comment>
<name>A0A1E3XAH2_9BACT</name>
<gene>
    <name evidence="8" type="ORF">SCARUB_02237</name>
</gene>
<dbReference type="GO" id="GO:0006508">
    <property type="term" value="P:proteolysis"/>
    <property type="evidence" value="ECO:0007669"/>
    <property type="project" value="UniProtKB-KW"/>
</dbReference>
<dbReference type="PROSITE" id="PS50249">
    <property type="entry name" value="MPN"/>
    <property type="match status" value="1"/>
</dbReference>
<dbReference type="Pfam" id="PF20582">
    <property type="entry name" value="UPF0758_N"/>
    <property type="match status" value="1"/>
</dbReference>
<dbReference type="Pfam" id="PF04002">
    <property type="entry name" value="RadC"/>
    <property type="match status" value="1"/>
</dbReference>
<sequence>MKKHKTSIKGWPKEDRPREKLLKNGEHTLSDSELLAILLRTGVKGQSAIDLARIILHRFKTFRNMSHTDMRDWKEFKGLGKAKIAQLKAAIEIARRFNNQGEKGNKQTIAHTEEVVKLFKSRMRGLKNEVFKAILCDPRNRIIEVVEIAHGTPTESYPIVREIMSKALQNFASGIICIHNHPFGKPNPSKEDEAFTLALKEAGKFMDIKLLDHIIFGEDEFYSFDKRVTRKY</sequence>
<protein>
    <submittedName>
        <fullName evidence="8">DNA repair protein RadC</fullName>
    </submittedName>
</protein>
<dbReference type="InterPro" id="IPR001405">
    <property type="entry name" value="UPF0758"/>
</dbReference>
<dbReference type="Proteomes" id="UP000094056">
    <property type="component" value="Unassembled WGS sequence"/>
</dbReference>
<dbReference type="GO" id="GO:0046872">
    <property type="term" value="F:metal ion binding"/>
    <property type="evidence" value="ECO:0007669"/>
    <property type="project" value="UniProtKB-KW"/>
</dbReference>
<proteinExistence type="inferred from homology"/>
<reference evidence="8 9" key="1">
    <citation type="submission" date="2016-07" db="EMBL/GenBank/DDBJ databases">
        <title>Draft genome of Scalindua rubra, obtained from a brine-seawater interface in the Red Sea, sheds light on salt adaptation in anammox bacteria.</title>
        <authorList>
            <person name="Speth D.R."/>
            <person name="Lagkouvardos I."/>
            <person name="Wang Y."/>
            <person name="Qian P.-Y."/>
            <person name="Dutilh B.E."/>
            <person name="Jetten M.S."/>
        </authorList>
    </citation>
    <scope>NUCLEOTIDE SEQUENCE [LARGE SCALE GENOMIC DNA]</scope>
    <source>
        <strain evidence="8">BSI-1</strain>
    </source>
</reference>
<evidence type="ECO:0000259" key="7">
    <source>
        <dbReference type="PROSITE" id="PS50249"/>
    </source>
</evidence>
<dbReference type="SUPFAM" id="SSF47781">
    <property type="entry name" value="RuvA domain 2-like"/>
    <property type="match status" value="1"/>
</dbReference>
<dbReference type="NCBIfam" id="NF000642">
    <property type="entry name" value="PRK00024.1"/>
    <property type="match status" value="1"/>
</dbReference>
<evidence type="ECO:0000256" key="3">
    <source>
        <dbReference type="ARBA" id="ARBA00022801"/>
    </source>
</evidence>
<dbReference type="AlphaFoldDB" id="A0A1E3XAH2"/>
<keyword evidence="2" id="KW-0479">Metal-binding</keyword>
<evidence type="ECO:0000256" key="2">
    <source>
        <dbReference type="ARBA" id="ARBA00022723"/>
    </source>
</evidence>
<dbReference type="PATRIC" id="fig|1872076.5.peg.2636"/>
<evidence type="ECO:0000256" key="1">
    <source>
        <dbReference type="ARBA" id="ARBA00022670"/>
    </source>
</evidence>
<dbReference type="Gene3D" id="3.40.140.10">
    <property type="entry name" value="Cytidine Deaminase, domain 2"/>
    <property type="match status" value="1"/>
</dbReference>
<comment type="caution">
    <text evidence="8">The sequence shown here is derived from an EMBL/GenBank/DDBJ whole genome shotgun (WGS) entry which is preliminary data.</text>
</comment>
<dbReference type="GO" id="GO:0008237">
    <property type="term" value="F:metallopeptidase activity"/>
    <property type="evidence" value="ECO:0007669"/>
    <property type="project" value="UniProtKB-KW"/>
</dbReference>
<dbReference type="InterPro" id="IPR010994">
    <property type="entry name" value="RuvA_2-like"/>
</dbReference>
<keyword evidence="3" id="KW-0378">Hydrolase</keyword>
<evidence type="ECO:0000256" key="6">
    <source>
        <dbReference type="RuleBase" id="RU003797"/>
    </source>
</evidence>
<keyword evidence="4" id="KW-0862">Zinc</keyword>
<evidence type="ECO:0000256" key="5">
    <source>
        <dbReference type="ARBA" id="ARBA00023049"/>
    </source>
</evidence>